<dbReference type="GO" id="GO:0016887">
    <property type="term" value="F:ATP hydrolysis activity"/>
    <property type="evidence" value="ECO:0007669"/>
    <property type="project" value="InterPro"/>
</dbReference>
<comment type="subunit">
    <text evidence="2">Heterodimer of SbcC and SbcD.</text>
</comment>
<comment type="similarity">
    <text evidence="1">Belongs to the SMC family. SbcC subfamily.</text>
</comment>
<dbReference type="InterPro" id="IPR027417">
    <property type="entry name" value="P-loop_NTPase"/>
</dbReference>
<dbReference type="SUPFAM" id="SSF52540">
    <property type="entry name" value="P-loop containing nucleoside triphosphate hydrolases"/>
    <property type="match status" value="1"/>
</dbReference>
<dbReference type="PANTHER" id="PTHR32114">
    <property type="entry name" value="ABC TRANSPORTER ABCH.3"/>
    <property type="match status" value="1"/>
</dbReference>
<keyword evidence="7" id="KW-1185">Reference proteome</keyword>
<dbReference type="STRING" id="1121331.SAMN02745248_00809"/>
<sequence length="651" mass="75145">MVIKELKLHNFGVYAGDNIFEFTSNQPVVLVGGMNGRGKTTFLEAILLSLYGQNSFAYHESKMRSYGQYLKSYINIADGSNEASLELFFSIDASESENYRIKRIWNGNNQRIKEEISVYKNDEYNSFLTENWPMFIDNILPSRLSNFFFFDGEKIAELAVEDTDTQMKDSIRALLGISVLDVLSNDLGRIISKLSKKNENNQNLMEIELLRDNKDNLERELKTVELSIVGKKVELEDKIKELDALQSEYRSKGGDVVKQREDLYQKKIALTTKINQSKDVLINDAASELPLFMVKNLLLEIEDQSLLEQEKKMLEMTLYQMKYMLKRFEEECPEKSDTASDFIDYIRVNADSGDVKEIYRLSDTNIFRLQKLLAEGLEAKVNDTLKHLIHLNRCIKESSQLESYLSVDIDEKAISRIYKNIKLVEEKINSIDVELDLLEEKYRSTNSQFITVNAEFKRKVESYLEHVELGDDTDRIMKYSQIITNILDVYKVRLQKRKVSVVAETMTSCYKKLANKKNLISHIVMDEETLDLKYINIDGNEVQKSSLSAGEKQLMVISLLWAIAICSKRKLPVIIDTPLSRLDSNHRETLITSYFPNASEQTIILSTDTEITDEYYIMMKENVGDEFTLIYDDNSKSTSIRKGYFVEGKIC</sequence>
<dbReference type="EMBL" id="FRAD01000006">
    <property type="protein sequence ID" value="SHJ74310.1"/>
    <property type="molecule type" value="Genomic_DNA"/>
</dbReference>
<dbReference type="OrthoDB" id="9795626at2"/>
<evidence type="ECO:0000313" key="7">
    <source>
        <dbReference type="Proteomes" id="UP000183952"/>
    </source>
</evidence>
<dbReference type="Gene3D" id="3.40.50.300">
    <property type="entry name" value="P-loop containing nucleotide triphosphate hydrolases"/>
    <property type="match status" value="2"/>
</dbReference>
<evidence type="ECO:0000313" key="6">
    <source>
        <dbReference type="EMBL" id="SHJ74310.1"/>
    </source>
</evidence>
<evidence type="ECO:0000256" key="3">
    <source>
        <dbReference type="ARBA" id="ARBA00013368"/>
    </source>
</evidence>
<organism evidence="6 7">
    <name type="scientific">Hathewaya proteolytica DSM 3090</name>
    <dbReference type="NCBI Taxonomy" id="1121331"/>
    <lineage>
        <taxon>Bacteria</taxon>
        <taxon>Bacillati</taxon>
        <taxon>Bacillota</taxon>
        <taxon>Clostridia</taxon>
        <taxon>Eubacteriales</taxon>
        <taxon>Clostridiaceae</taxon>
        <taxon>Hathewaya</taxon>
    </lineage>
</organism>
<accession>A0A1M6LT08</accession>
<dbReference type="PANTHER" id="PTHR32114:SF2">
    <property type="entry name" value="ABC TRANSPORTER ABCH.3"/>
    <property type="match status" value="1"/>
</dbReference>
<evidence type="ECO:0000256" key="4">
    <source>
        <dbReference type="SAM" id="Coils"/>
    </source>
</evidence>
<dbReference type="AlphaFoldDB" id="A0A1M6LT08"/>
<reference evidence="6 7" key="1">
    <citation type="submission" date="2016-11" db="EMBL/GenBank/DDBJ databases">
        <authorList>
            <person name="Jaros S."/>
            <person name="Januszkiewicz K."/>
            <person name="Wedrychowicz H."/>
        </authorList>
    </citation>
    <scope>NUCLEOTIDE SEQUENCE [LARGE SCALE GENOMIC DNA]</scope>
    <source>
        <strain evidence="6 7">DSM 3090</strain>
    </source>
</reference>
<dbReference type="InterPro" id="IPR038729">
    <property type="entry name" value="Rad50/SbcC_AAA"/>
</dbReference>
<gene>
    <name evidence="6" type="ORF">SAMN02745248_00809</name>
</gene>
<dbReference type="RefSeq" id="WP_072902607.1">
    <property type="nucleotide sequence ID" value="NZ_FRAD01000006.1"/>
</dbReference>
<feature type="coiled-coil region" evidence="4">
    <location>
        <begin position="421"/>
        <end position="448"/>
    </location>
</feature>
<feature type="domain" description="Rad50/SbcC-type AAA" evidence="5">
    <location>
        <begin position="5"/>
        <end position="248"/>
    </location>
</feature>
<evidence type="ECO:0000256" key="2">
    <source>
        <dbReference type="ARBA" id="ARBA00011322"/>
    </source>
</evidence>
<keyword evidence="4" id="KW-0175">Coiled coil</keyword>
<dbReference type="NCBIfam" id="TIGR03185">
    <property type="entry name" value="DNA_S_dndD"/>
    <property type="match status" value="1"/>
</dbReference>
<proteinExistence type="inferred from homology"/>
<evidence type="ECO:0000259" key="5">
    <source>
        <dbReference type="Pfam" id="PF13476"/>
    </source>
</evidence>
<dbReference type="Pfam" id="PF13476">
    <property type="entry name" value="AAA_23"/>
    <property type="match status" value="1"/>
</dbReference>
<dbReference type="Proteomes" id="UP000183952">
    <property type="component" value="Unassembled WGS sequence"/>
</dbReference>
<evidence type="ECO:0000256" key="1">
    <source>
        <dbReference type="ARBA" id="ARBA00006930"/>
    </source>
</evidence>
<dbReference type="GO" id="GO:0006302">
    <property type="term" value="P:double-strand break repair"/>
    <property type="evidence" value="ECO:0007669"/>
    <property type="project" value="InterPro"/>
</dbReference>
<name>A0A1M6LT08_9CLOT</name>
<feature type="coiled-coil region" evidence="4">
    <location>
        <begin position="200"/>
        <end position="252"/>
    </location>
</feature>
<dbReference type="InterPro" id="IPR017599">
    <property type="entry name" value="DNA_S_DndD"/>
</dbReference>
<protein>
    <recommendedName>
        <fullName evidence="3">Nuclease SbcCD subunit C</fullName>
    </recommendedName>
</protein>